<organism evidence="2 3">
    <name type="scientific">Dermabacter hominis 1368</name>
    <dbReference type="NCBI Taxonomy" id="1450519"/>
    <lineage>
        <taxon>Bacteria</taxon>
        <taxon>Bacillati</taxon>
        <taxon>Actinomycetota</taxon>
        <taxon>Actinomycetes</taxon>
        <taxon>Micrococcales</taxon>
        <taxon>Dermabacteraceae</taxon>
        <taxon>Dermabacter</taxon>
    </lineage>
</organism>
<dbReference type="Proteomes" id="UP000030182">
    <property type="component" value="Unassembled WGS sequence"/>
</dbReference>
<dbReference type="Gene3D" id="3.40.50.1240">
    <property type="entry name" value="Phosphoglycerate mutase-like"/>
    <property type="match status" value="1"/>
</dbReference>
<comment type="caution">
    <text evidence="2">The sequence shown here is derived from an EMBL/GenBank/DDBJ whole genome shotgun (WGS) entry which is preliminary data.</text>
</comment>
<evidence type="ECO:0000256" key="1">
    <source>
        <dbReference type="ARBA" id="ARBA00022801"/>
    </source>
</evidence>
<dbReference type="PANTHER" id="PTHR20935:SF1">
    <property type="entry name" value="SLL1549 PROTEIN"/>
    <property type="match status" value="1"/>
</dbReference>
<keyword evidence="1" id="KW-0378">Hydrolase</keyword>
<dbReference type="SMART" id="SM00855">
    <property type="entry name" value="PGAM"/>
    <property type="match status" value="1"/>
</dbReference>
<dbReference type="InterPro" id="IPR051021">
    <property type="entry name" value="Mito_Ser/Thr_phosphatase"/>
</dbReference>
<gene>
    <name evidence="2" type="ORF">DHOM_07690</name>
</gene>
<name>A0ABR4SJ06_9MICO</name>
<sequence>MSDEPPSRILLLMRHGKAESDAASDMERVLTDRGHSQARLIGDYLCAQGVRPSCVLVSSAARTQETWSDVHASLGSPECSVSVLDELYHGGVRDVLALIREVEDSCRVLLVVGHEPTMSQLAAYLGNDDDSDPASLAQVRIGVPTGSMSVLTSSADSWKDVAEEELNLLTLVRG</sequence>
<keyword evidence="3" id="KW-1185">Reference proteome</keyword>
<dbReference type="InterPro" id="IPR029033">
    <property type="entry name" value="His_PPase_superfam"/>
</dbReference>
<dbReference type="PANTHER" id="PTHR20935">
    <property type="entry name" value="PHOSPHOGLYCERATE MUTASE-RELATED"/>
    <property type="match status" value="1"/>
</dbReference>
<reference evidence="2 3" key="1">
    <citation type="submission" date="2014-01" db="EMBL/GenBank/DDBJ databases">
        <title>Draft genome sequence of the multidrug-resistant clinical isolate Dermabacter hominis 1368.</title>
        <authorList>
            <person name="Albersmeier A."/>
            <person name="Bomholt C."/>
            <person name="Glaub A."/>
            <person name="Ruckert C."/>
            <person name="Soriano F."/>
            <person name="Fernandez-Natal I."/>
            <person name="Tauch A."/>
        </authorList>
    </citation>
    <scope>NUCLEOTIDE SEQUENCE [LARGE SCALE GENOMIC DNA]</scope>
    <source>
        <strain evidence="2 3">1368</strain>
    </source>
</reference>
<evidence type="ECO:0000313" key="3">
    <source>
        <dbReference type="Proteomes" id="UP000030182"/>
    </source>
</evidence>
<dbReference type="Pfam" id="PF00300">
    <property type="entry name" value="His_Phos_1"/>
    <property type="match status" value="1"/>
</dbReference>
<dbReference type="InterPro" id="IPR013078">
    <property type="entry name" value="His_Pase_superF_clade-1"/>
</dbReference>
<dbReference type="SUPFAM" id="SSF53254">
    <property type="entry name" value="Phosphoglycerate mutase-like"/>
    <property type="match status" value="1"/>
</dbReference>
<dbReference type="CDD" id="cd07067">
    <property type="entry name" value="HP_PGM_like"/>
    <property type="match status" value="1"/>
</dbReference>
<evidence type="ECO:0000313" key="2">
    <source>
        <dbReference type="EMBL" id="KDS93007.1"/>
    </source>
</evidence>
<proteinExistence type="predicted"/>
<dbReference type="InterPro" id="IPR004449">
    <property type="entry name" value="SixA"/>
</dbReference>
<protein>
    <submittedName>
        <fullName evidence="2">Phosphohistidine phosphatase</fullName>
    </submittedName>
</protein>
<dbReference type="EMBL" id="JDRS01000010">
    <property type="protein sequence ID" value="KDS93007.1"/>
    <property type="molecule type" value="Genomic_DNA"/>
</dbReference>
<dbReference type="NCBIfam" id="TIGR00249">
    <property type="entry name" value="sixA"/>
    <property type="match status" value="1"/>
</dbReference>
<accession>A0ABR4SJ06</accession>